<keyword evidence="2" id="KW-0677">Repeat</keyword>
<keyword evidence="8" id="KW-1185">Reference proteome</keyword>
<protein>
    <recommendedName>
        <fullName evidence="6">Rubicon Homology domain-containing protein</fullName>
    </recommendedName>
</protein>
<keyword evidence="1" id="KW-0479">Metal-binding</keyword>
<feature type="compositionally biased region" description="Basic and acidic residues" evidence="5">
    <location>
        <begin position="31"/>
        <end position="50"/>
    </location>
</feature>
<evidence type="ECO:0000313" key="7">
    <source>
        <dbReference type="EMBL" id="CAG5121430.1"/>
    </source>
</evidence>
<evidence type="ECO:0000256" key="4">
    <source>
        <dbReference type="ARBA" id="ARBA00022833"/>
    </source>
</evidence>
<proteinExistence type="predicted"/>
<keyword evidence="3" id="KW-0863">Zinc-finger</keyword>
<dbReference type="AlphaFoldDB" id="A0A8S3Z1D5"/>
<dbReference type="EMBL" id="CAJHNH020001087">
    <property type="protein sequence ID" value="CAG5121430.1"/>
    <property type="molecule type" value="Genomic_DNA"/>
</dbReference>
<dbReference type="InterPro" id="IPR051366">
    <property type="entry name" value="DEF8"/>
</dbReference>
<evidence type="ECO:0000256" key="1">
    <source>
        <dbReference type="ARBA" id="ARBA00022723"/>
    </source>
</evidence>
<dbReference type="Pfam" id="PF13901">
    <property type="entry name" value="RH_dom"/>
    <property type="match status" value="1"/>
</dbReference>
<dbReference type="OrthoDB" id="62364at2759"/>
<feature type="region of interest" description="Disordered" evidence="5">
    <location>
        <begin position="30"/>
        <end position="61"/>
    </location>
</feature>
<dbReference type="InterPro" id="IPR025258">
    <property type="entry name" value="RH_dom"/>
</dbReference>
<accession>A0A8S3Z1D5</accession>
<reference evidence="7" key="1">
    <citation type="submission" date="2021-04" db="EMBL/GenBank/DDBJ databases">
        <authorList>
            <consortium name="Molecular Ecology Group"/>
        </authorList>
    </citation>
    <scope>NUCLEOTIDE SEQUENCE</scope>
</reference>
<evidence type="ECO:0000259" key="6">
    <source>
        <dbReference type="SMART" id="SM01175"/>
    </source>
</evidence>
<gene>
    <name evidence="7" type="ORF">CUNI_LOCUS6988</name>
</gene>
<evidence type="ECO:0000313" key="8">
    <source>
        <dbReference type="Proteomes" id="UP000678393"/>
    </source>
</evidence>
<name>A0A8S3Z1D5_9EUPU</name>
<comment type="caution">
    <text evidence="7">The sequence shown here is derived from an EMBL/GenBank/DDBJ whole genome shotgun (WGS) entry which is preliminary data.</text>
</comment>
<dbReference type="PANTHER" id="PTHR12326">
    <property type="entry name" value="PLECKSTRIN HOMOLOGY DOMAIN CONTAINING PROTEIN"/>
    <property type="match status" value="1"/>
</dbReference>
<organism evidence="7 8">
    <name type="scientific">Candidula unifasciata</name>
    <dbReference type="NCBI Taxonomy" id="100452"/>
    <lineage>
        <taxon>Eukaryota</taxon>
        <taxon>Metazoa</taxon>
        <taxon>Spiralia</taxon>
        <taxon>Lophotrochozoa</taxon>
        <taxon>Mollusca</taxon>
        <taxon>Gastropoda</taxon>
        <taxon>Heterobranchia</taxon>
        <taxon>Euthyneura</taxon>
        <taxon>Panpulmonata</taxon>
        <taxon>Eupulmonata</taxon>
        <taxon>Stylommatophora</taxon>
        <taxon>Helicina</taxon>
        <taxon>Helicoidea</taxon>
        <taxon>Geomitridae</taxon>
        <taxon>Candidula</taxon>
    </lineage>
</organism>
<feature type="compositionally biased region" description="Polar residues" evidence="5">
    <location>
        <begin position="51"/>
        <end position="60"/>
    </location>
</feature>
<keyword evidence="4" id="KW-0862">Zinc</keyword>
<dbReference type="GO" id="GO:0008270">
    <property type="term" value="F:zinc ion binding"/>
    <property type="evidence" value="ECO:0007669"/>
    <property type="project" value="UniProtKB-KW"/>
</dbReference>
<dbReference type="PANTHER" id="PTHR12326:SF12">
    <property type="entry name" value="PLECKSTRIN HOMOLOGY AND RUN DOMAIN CONTAINING M1"/>
    <property type="match status" value="1"/>
</dbReference>
<evidence type="ECO:0000256" key="5">
    <source>
        <dbReference type="SAM" id="MobiDB-lite"/>
    </source>
</evidence>
<feature type="non-terminal residue" evidence="7">
    <location>
        <position position="344"/>
    </location>
</feature>
<feature type="domain" description="Rubicon Homology" evidence="6">
    <location>
        <begin position="122"/>
        <end position="325"/>
    </location>
</feature>
<dbReference type="SMART" id="SM01175">
    <property type="entry name" value="DUF4206"/>
    <property type="match status" value="1"/>
</dbReference>
<sequence length="344" mass="39922">ESFATMLRAYAPASTEGSYTPTLNEVIEALPCERDGENVSGDQKSEDRSPTRNSDNSQWEESGLENYEVLKSPSEFFCGQVEANSSRMYFLFHVPREHGLSHQNFSCKGCFRPIGIIYGQPRVCEFDGGLYCQGCHENKEAYIPSLVLYDWDFRKKKVCEDNYKFLQELEDQALYDVEELNPKLYAHVPELQELKLLRQQLCYLKSYLFTCSQKVAESLRQKVWPREHLYDRRDLYSLTDFLQVQSGTLQKLVKDVVKFSSQHVYDCVLCSQKGFVCEICRNPQVIYPFEVNTTIRCQVCKQVYHQSCKTESQPCPKCERWGRHISNSSISEDHPEDYGMSPRS</sequence>
<evidence type="ECO:0000256" key="3">
    <source>
        <dbReference type="ARBA" id="ARBA00022771"/>
    </source>
</evidence>
<evidence type="ECO:0000256" key="2">
    <source>
        <dbReference type="ARBA" id="ARBA00022737"/>
    </source>
</evidence>
<dbReference type="Proteomes" id="UP000678393">
    <property type="component" value="Unassembled WGS sequence"/>
</dbReference>